<gene>
    <name evidence="3" type="ORF">BDV96DRAFT_235675</name>
</gene>
<evidence type="ECO:0000256" key="1">
    <source>
        <dbReference type="SAM" id="MobiDB-lite"/>
    </source>
</evidence>
<evidence type="ECO:0008006" key="5">
    <source>
        <dbReference type="Google" id="ProtNLM"/>
    </source>
</evidence>
<keyword evidence="4" id="KW-1185">Reference proteome</keyword>
<organism evidence="3 4">
    <name type="scientific">Lophiotrema nucula</name>
    <dbReference type="NCBI Taxonomy" id="690887"/>
    <lineage>
        <taxon>Eukaryota</taxon>
        <taxon>Fungi</taxon>
        <taxon>Dikarya</taxon>
        <taxon>Ascomycota</taxon>
        <taxon>Pezizomycotina</taxon>
        <taxon>Dothideomycetes</taxon>
        <taxon>Pleosporomycetidae</taxon>
        <taxon>Pleosporales</taxon>
        <taxon>Lophiotremataceae</taxon>
        <taxon>Lophiotrema</taxon>
    </lineage>
</organism>
<reference evidence="3" key="1">
    <citation type="journal article" date="2020" name="Stud. Mycol.">
        <title>101 Dothideomycetes genomes: a test case for predicting lifestyles and emergence of pathogens.</title>
        <authorList>
            <person name="Haridas S."/>
            <person name="Albert R."/>
            <person name="Binder M."/>
            <person name="Bloem J."/>
            <person name="Labutti K."/>
            <person name="Salamov A."/>
            <person name="Andreopoulos B."/>
            <person name="Baker S."/>
            <person name="Barry K."/>
            <person name="Bills G."/>
            <person name="Bluhm B."/>
            <person name="Cannon C."/>
            <person name="Castanera R."/>
            <person name="Culley D."/>
            <person name="Daum C."/>
            <person name="Ezra D."/>
            <person name="Gonzalez J."/>
            <person name="Henrissat B."/>
            <person name="Kuo A."/>
            <person name="Liang C."/>
            <person name="Lipzen A."/>
            <person name="Lutzoni F."/>
            <person name="Magnuson J."/>
            <person name="Mondo S."/>
            <person name="Nolan M."/>
            <person name="Ohm R."/>
            <person name="Pangilinan J."/>
            <person name="Park H.-J."/>
            <person name="Ramirez L."/>
            <person name="Alfaro M."/>
            <person name="Sun H."/>
            <person name="Tritt A."/>
            <person name="Yoshinaga Y."/>
            <person name="Zwiers L.-H."/>
            <person name="Turgeon B."/>
            <person name="Goodwin S."/>
            <person name="Spatafora J."/>
            <person name="Crous P."/>
            <person name="Grigoriev I."/>
        </authorList>
    </citation>
    <scope>NUCLEOTIDE SEQUENCE</scope>
    <source>
        <strain evidence="3">CBS 627.86</strain>
    </source>
</reference>
<protein>
    <recommendedName>
        <fullName evidence="5">Mid2 domain-containing protein</fullName>
    </recommendedName>
</protein>
<keyword evidence="2" id="KW-0812">Transmembrane</keyword>
<dbReference type="EMBL" id="ML977342">
    <property type="protein sequence ID" value="KAF2109418.1"/>
    <property type="molecule type" value="Genomic_DNA"/>
</dbReference>
<feature type="transmembrane region" description="Helical" evidence="2">
    <location>
        <begin position="104"/>
        <end position="126"/>
    </location>
</feature>
<feature type="compositionally biased region" description="Polar residues" evidence="1">
    <location>
        <begin position="78"/>
        <end position="97"/>
    </location>
</feature>
<dbReference type="OrthoDB" id="3800140at2759"/>
<evidence type="ECO:0000313" key="3">
    <source>
        <dbReference type="EMBL" id="KAF2109418.1"/>
    </source>
</evidence>
<proteinExistence type="predicted"/>
<keyword evidence="2" id="KW-0472">Membrane</keyword>
<feature type="region of interest" description="Disordered" evidence="1">
    <location>
        <begin position="74"/>
        <end position="97"/>
    </location>
</feature>
<accession>A0A6A5YTJ9</accession>
<dbReference type="AlphaFoldDB" id="A0A6A5YTJ9"/>
<evidence type="ECO:0000256" key="2">
    <source>
        <dbReference type="SAM" id="Phobius"/>
    </source>
</evidence>
<keyword evidence="2" id="KW-1133">Transmembrane helix</keyword>
<evidence type="ECO:0000313" key="4">
    <source>
        <dbReference type="Proteomes" id="UP000799770"/>
    </source>
</evidence>
<name>A0A6A5YTJ9_9PLEO</name>
<dbReference type="Proteomes" id="UP000799770">
    <property type="component" value="Unassembled WGS sequence"/>
</dbReference>
<sequence length="225" mass="23532">MRTVLHVSRATTAATNPFELAYCCKSGTSVEECGLLFDDVLSKTKHPAATTSPASATVAFTPTATAGSIVARPHRTALPNSGVTGDTKNNGTSSEQGLSTGAKVGISIGAVAGIGLIAAALAFLIVHLRHKKKYNAVGGHGEAGMGGHFGPISAPVPIQSGNAFEPMQQAFEYQQSLNASPHPPATTAYYQGHPGARSFLHNLQSCRHFATTFQYLHDPFLRSCQ</sequence>